<dbReference type="GO" id="GO:0004519">
    <property type="term" value="F:endonuclease activity"/>
    <property type="evidence" value="ECO:0007669"/>
    <property type="project" value="UniProtKB-KW"/>
</dbReference>
<evidence type="ECO:0000313" key="2">
    <source>
        <dbReference type="EMBL" id="SLN28920.1"/>
    </source>
</evidence>
<sequence>MRSAKGAQMRIATYNVEWFNALFDDAGNLLDDDQWSARYNVTRADQLAAIGMVFTAMNADAVMVIEAPDHNGRRTTVTALENFASVMKLRARKALVGFGNDTQQEIALLYDPDVLTAEHDPKGEIIPQKGSDAAPRFDSVFRIDLDIDDTADQVRFSKPPLEVAVTTAGGRRLRMIGAHLKSKAPHGAQGRDEAMRMSIANRRKQLAQAVWLRQRIEVHLSKAEPLIVLGDLNDGPGLDEYEHLFGRSSVEIIMGEGAETRLMLYDPHARNALTRRVGEVHSTSRFYLTAEKRYLQALLDYILISPDLMAQGPVWRIWHPFDDPECWNMPELCNALLTASDHFPVTLDIDL</sequence>
<evidence type="ECO:0000313" key="3">
    <source>
        <dbReference type="Proteomes" id="UP000194012"/>
    </source>
</evidence>
<dbReference type="GO" id="GO:0004527">
    <property type="term" value="F:exonuclease activity"/>
    <property type="evidence" value="ECO:0007669"/>
    <property type="project" value="UniProtKB-KW"/>
</dbReference>
<proteinExistence type="predicted"/>
<keyword evidence="2" id="KW-0255">Endonuclease</keyword>
<keyword evidence="3" id="KW-1185">Reference proteome</keyword>
<gene>
    <name evidence="2" type="ORF">ROG8370_01127</name>
</gene>
<dbReference type="InterPro" id="IPR005135">
    <property type="entry name" value="Endo/exonuclease/phosphatase"/>
</dbReference>
<evidence type="ECO:0000259" key="1">
    <source>
        <dbReference type="Pfam" id="PF03372"/>
    </source>
</evidence>
<protein>
    <submittedName>
        <fullName evidence="2">Endonuclease/Exonuclease/phosphatase family protein</fullName>
    </submittedName>
</protein>
<dbReference type="PANTHER" id="PTHR42834">
    <property type="entry name" value="ENDONUCLEASE/EXONUCLEASE/PHOSPHATASE FAMILY PROTEIN (AFU_ORTHOLOGUE AFUA_3G09210)"/>
    <property type="match status" value="1"/>
</dbReference>
<name>A0A1X6YR82_9RHOB</name>
<dbReference type="Gene3D" id="3.60.10.10">
    <property type="entry name" value="Endonuclease/exonuclease/phosphatase"/>
    <property type="match status" value="1"/>
</dbReference>
<dbReference type="SUPFAM" id="SSF56219">
    <property type="entry name" value="DNase I-like"/>
    <property type="match status" value="1"/>
</dbReference>
<organism evidence="2 3">
    <name type="scientific">Roseovarius gaetbuli</name>
    <dbReference type="NCBI Taxonomy" id="1356575"/>
    <lineage>
        <taxon>Bacteria</taxon>
        <taxon>Pseudomonadati</taxon>
        <taxon>Pseudomonadota</taxon>
        <taxon>Alphaproteobacteria</taxon>
        <taxon>Rhodobacterales</taxon>
        <taxon>Roseobacteraceae</taxon>
        <taxon>Roseovarius</taxon>
    </lineage>
</organism>
<feature type="domain" description="Endonuclease/exonuclease/phosphatase" evidence="1">
    <location>
        <begin position="12"/>
        <end position="342"/>
    </location>
</feature>
<dbReference type="InterPro" id="IPR036691">
    <property type="entry name" value="Endo/exonu/phosph_ase_sf"/>
</dbReference>
<keyword evidence="2" id="KW-0269">Exonuclease</keyword>
<dbReference type="Pfam" id="PF03372">
    <property type="entry name" value="Exo_endo_phos"/>
    <property type="match status" value="1"/>
</dbReference>
<dbReference type="EMBL" id="FWFJ01000007">
    <property type="protein sequence ID" value="SLN28920.1"/>
    <property type="molecule type" value="Genomic_DNA"/>
</dbReference>
<keyword evidence="2" id="KW-0540">Nuclease</keyword>
<keyword evidence="2" id="KW-0378">Hydrolase</keyword>
<dbReference type="PANTHER" id="PTHR42834:SF1">
    <property type="entry name" value="ENDONUCLEASE_EXONUCLEASE_PHOSPHATASE FAMILY PROTEIN (AFU_ORTHOLOGUE AFUA_3G09210)"/>
    <property type="match status" value="1"/>
</dbReference>
<dbReference type="AlphaFoldDB" id="A0A1X6YR82"/>
<reference evidence="3" key="1">
    <citation type="submission" date="2017-03" db="EMBL/GenBank/DDBJ databases">
        <authorList>
            <person name="Rodrigo-Torres L."/>
            <person name="Arahal R.D."/>
            <person name="Lucena T."/>
        </authorList>
    </citation>
    <scope>NUCLEOTIDE SEQUENCE [LARGE SCALE GENOMIC DNA]</scope>
    <source>
        <strain evidence="3">CECT 8370</strain>
    </source>
</reference>
<dbReference type="Proteomes" id="UP000194012">
    <property type="component" value="Unassembled WGS sequence"/>
</dbReference>
<accession>A0A1X6YR82</accession>